<evidence type="ECO:0000313" key="2">
    <source>
        <dbReference type="Proteomes" id="UP000198923"/>
    </source>
</evidence>
<accession>A0A1G8DUS5</accession>
<proteinExistence type="predicted"/>
<gene>
    <name evidence="1" type="ORF">SAMN05421505_1196</name>
</gene>
<sequence length="92" mass="9799">MSLPPSGGGRARNVAPMVLITVRLPLEATLPGAMHHYGLAKDEVDLNYGLVPIDPVQGLYALRVTEDASHRLGMAVEGPYADPKIEPFGPPL</sequence>
<dbReference type="STRING" id="504805.SAMN05421505_1196"/>
<protein>
    <submittedName>
        <fullName evidence="1">Uncharacterized protein</fullName>
    </submittedName>
</protein>
<dbReference type="AlphaFoldDB" id="A0A1G8DUS5"/>
<dbReference type="EMBL" id="FNCN01000019">
    <property type="protein sequence ID" value="SDH61417.1"/>
    <property type="molecule type" value="Genomic_DNA"/>
</dbReference>
<keyword evidence="2" id="KW-1185">Reference proteome</keyword>
<evidence type="ECO:0000313" key="1">
    <source>
        <dbReference type="EMBL" id="SDH61417.1"/>
    </source>
</evidence>
<name>A0A1G8DUS5_9ACTN</name>
<reference evidence="1 2" key="1">
    <citation type="submission" date="2016-10" db="EMBL/GenBank/DDBJ databases">
        <authorList>
            <person name="de Groot N.N."/>
        </authorList>
    </citation>
    <scope>NUCLEOTIDE SEQUENCE [LARGE SCALE GENOMIC DNA]</scope>
    <source>
        <strain evidence="1 2">CPCC 201354</strain>
    </source>
</reference>
<organism evidence="1 2">
    <name type="scientific">Sinosporangium album</name>
    <dbReference type="NCBI Taxonomy" id="504805"/>
    <lineage>
        <taxon>Bacteria</taxon>
        <taxon>Bacillati</taxon>
        <taxon>Actinomycetota</taxon>
        <taxon>Actinomycetes</taxon>
        <taxon>Streptosporangiales</taxon>
        <taxon>Streptosporangiaceae</taxon>
        <taxon>Sinosporangium</taxon>
    </lineage>
</organism>
<dbReference type="Proteomes" id="UP000198923">
    <property type="component" value="Unassembled WGS sequence"/>
</dbReference>